<dbReference type="InterPro" id="IPR036188">
    <property type="entry name" value="FAD/NAD-bd_sf"/>
</dbReference>
<keyword evidence="2" id="KW-1185">Reference proteome</keyword>
<proteinExistence type="predicted"/>
<protein>
    <submittedName>
        <fullName evidence="1">Dehydrogenase (Flavoprotein)</fullName>
    </submittedName>
</protein>
<accession>A0A1T5DVJ5</accession>
<dbReference type="RefSeq" id="WP_079703113.1">
    <property type="nucleotide sequence ID" value="NZ_FUYR01000002.1"/>
</dbReference>
<dbReference type="AlphaFoldDB" id="A0A1T5DVJ5"/>
<dbReference type="PANTHER" id="PTHR42685">
    <property type="entry name" value="GERANYLGERANYL DIPHOSPHATE REDUCTASE"/>
    <property type="match status" value="1"/>
</dbReference>
<dbReference type="OrthoDB" id="1142316at2"/>
<gene>
    <name evidence="1" type="ORF">SAMN05661099_2626</name>
</gene>
<dbReference type="EMBL" id="FUYR01000002">
    <property type="protein sequence ID" value="SKB75423.1"/>
    <property type="molecule type" value="Genomic_DNA"/>
</dbReference>
<evidence type="ECO:0000313" key="1">
    <source>
        <dbReference type="EMBL" id="SKB75423.1"/>
    </source>
</evidence>
<dbReference type="PRINTS" id="PR00420">
    <property type="entry name" value="RNGMNOXGNASE"/>
</dbReference>
<dbReference type="Pfam" id="PF13450">
    <property type="entry name" value="NAD_binding_8"/>
    <property type="match status" value="1"/>
</dbReference>
<evidence type="ECO:0000313" key="2">
    <source>
        <dbReference type="Proteomes" id="UP000189981"/>
    </source>
</evidence>
<reference evidence="2" key="1">
    <citation type="submission" date="2017-02" db="EMBL/GenBank/DDBJ databases">
        <authorList>
            <person name="Varghese N."/>
            <person name="Submissions S."/>
        </authorList>
    </citation>
    <scope>NUCLEOTIDE SEQUENCE [LARGE SCALE GENOMIC DNA]</scope>
    <source>
        <strain evidence="2">DSM 22385</strain>
    </source>
</reference>
<organism evidence="1 2">
    <name type="scientific">Daejeonella lutea</name>
    <dbReference type="NCBI Taxonomy" id="572036"/>
    <lineage>
        <taxon>Bacteria</taxon>
        <taxon>Pseudomonadati</taxon>
        <taxon>Bacteroidota</taxon>
        <taxon>Sphingobacteriia</taxon>
        <taxon>Sphingobacteriales</taxon>
        <taxon>Sphingobacteriaceae</taxon>
        <taxon>Daejeonella</taxon>
    </lineage>
</organism>
<dbReference type="STRING" id="572036.SAMN05661099_2626"/>
<dbReference type="SUPFAM" id="SSF51905">
    <property type="entry name" value="FAD/NAD(P)-binding domain"/>
    <property type="match status" value="1"/>
</dbReference>
<dbReference type="InterPro" id="IPR050407">
    <property type="entry name" value="Geranylgeranyl_reductase"/>
</dbReference>
<dbReference type="Proteomes" id="UP000189981">
    <property type="component" value="Unassembled WGS sequence"/>
</dbReference>
<dbReference type="Gene3D" id="3.50.50.60">
    <property type="entry name" value="FAD/NAD(P)-binding domain"/>
    <property type="match status" value="1"/>
</dbReference>
<sequence length="371" mass="42311">MTDKKVIIIGGGLSGLTCSILLQKAGFEVTVFEKKKYPFHRVCGEYISNEAWPFLQSLEINISDLQPSRISQLELTTVRGRRVSSQLDLGGFGLSRYKLDQHLFQEAKNLGVSFCFEKVLGVQLKDDLFEVSAENRISIAPIAIAAYGKRSNLDQKLKRNFFYYRSPYLGVKYHIKTDLPDNLIRLDNFNGGYSGVCKIEDQKFNLCYLSETVNLKRFHSIPDMEKHVLYKNPFLKHLLENSDFLYDKPEVINEISFEPKTLVENHLLFCGDSAGMITPLCGNGMAMAFHSAKILAESIIQFSSNVPLNRLGLEQTYKCRWNREFSMRLKSGRYIQRLFGSPFLAEMTIAAMKNLPALNQMIVKKTHGKVF</sequence>
<name>A0A1T5DVJ5_9SPHI</name>
<dbReference type="PANTHER" id="PTHR42685:SF22">
    <property type="entry name" value="CONDITIONED MEDIUM FACTOR RECEPTOR 1"/>
    <property type="match status" value="1"/>
</dbReference>